<dbReference type="InterPro" id="IPR006293">
    <property type="entry name" value="DNA_helicase_ATP-dep_RecQ_bac"/>
</dbReference>
<evidence type="ECO:0000256" key="5">
    <source>
        <dbReference type="ARBA" id="ARBA00022741"/>
    </source>
</evidence>
<dbReference type="GO" id="GO:0009378">
    <property type="term" value="F:four-way junction helicase activity"/>
    <property type="evidence" value="ECO:0007669"/>
    <property type="project" value="TreeGrafter"/>
</dbReference>
<dbReference type="GO" id="GO:0016787">
    <property type="term" value="F:hydrolase activity"/>
    <property type="evidence" value="ECO:0007669"/>
    <property type="project" value="UniProtKB-KW"/>
</dbReference>
<dbReference type="Pfam" id="PF00270">
    <property type="entry name" value="DEAD"/>
    <property type="match status" value="1"/>
</dbReference>
<dbReference type="SMART" id="SM00956">
    <property type="entry name" value="RQC"/>
    <property type="match status" value="1"/>
</dbReference>
<evidence type="ECO:0000256" key="7">
    <source>
        <dbReference type="ARBA" id="ARBA00022801"/>
    </source>
</evidence>
<dbReference type="Pfam" id="PF16124">
    <property type="entry name" value="RecQ_Zn_bind"/>
    <property type="match status" value="1"/>
</dbReference>
<keyword evidence="14" id="KW-0413">Isomerase</keyword>
<evidence type="ECO:0000256" key="9">
    <source>
        <dbReference type="ARBA" id="ARBA00022833"/>
    </source>
</evidence>
<dbReference type="Gene3D" id="1.10.10.10">
    <property type="entry name" value="Winged helix-like DNA-binding domain superfamily/Winged helix DNA-binding domain"/>
    <property type="match status" value="1"/>
</dbReference>
<comment type="similarity">
    <text evidence="3">Belongs to the helicase family. RecQ subfamily.</text>
</comment>
<keyword evidence="10" id="KW-0067">ATP-binding</keyword>
<evidence type="ECO:0000313" key="20">
    <source>
        <dbReference type="EMBL" id="SDA55022.1"/>
    </source>
</evidence>
<dbReference type="EMBL" id="FMXM01000003">
    <property type="protein sequence ID" value="SDA55022.1"/>
    <property type="molecule type" value="Genomic_DNA"/>
</dbReference>
<dbReference type="FunFam" id="3.40.50.300:FF:001389">
    <property type="entry name" value="ATP-dependent DNA helicase RecQ"/>
    <property type="match status" value="1"/>
</dbReference>
<dbReference type="GO" id="GO:0003677">
    <property type="term" value="F:DNA binding"/>
    <property type="evidence" value="ECO:0007669"/>
    <property type="project" value="UniProtKB-KW"/>
</dbReference>
<dbReference type="SUPFAM" id="SSF46785">
    <property type="entry name" value="Winged helix' DNA-binding domain"/>
    <property type="match status" value="1"/>
</dbReference>
<dbReference type="PANTHER" id="PTHR13710:SF105">
    <property type="entry name" value="ATP-DEPENDENT DNA HELICASE Q1"/>
    <property type="match status" value="1"/>
</dbReference>
<dbReference type="PROSITE" id="PS50967">
    <property type="entry name" value="HRDC"/>
    <property type="match status" value="1"/>
</dbReference>
<evidence type="ECO:0000256" key="6">
    <source>
        <dbReference type="ARBA" id="ARBA00022763"/>
    </source>
</evidence>
<accession>A0A1G5WAH6</accession>
<dbReference type="NCBIfam" id="TIGR00614">
    <property type="entry name" value="recQ_fam"/>
    <property type="match status" value="1"/>
</dbReference>
<dbReference type="InterPro" id="IPR027417">
    <property type="entry name" value="P-loop_NTPase"/>
</dbReference>
<dbReference type="Gene3D" id="1.10.150.80">
    <property type="entry name" value="HRDC domain"/>
    <property type="match status" value="1"/>
</dbReference>
<evidence type="ECO:0000256" key="3">
    <source>
        <dbReference type="ARBA" id="ARBA00005446"/>
    </source>
</evidence>
<dbReference type="GO" id="GO:0005524">
    <property type="term" value="F:ATP binding"/>
    <property type="evidence" value="ECO:0007669"/>
    <property type="project" value="UniProtKB-KW"/>
</dbReference>
<dbReference type="InterPro" id="IPR018982">
    <property type="entry name" value="RQC_domain"/>
</dbReference>
<keyword evidence="7" id="KW-0378">Hydrolase</keyword>
<evidence type="ECO:0000256" key="14">
    <source>
        <dbReference type="ARBA" id="ARBA00023235"/>
    </source>
</evidence>
<evidence type="ECO:0000313" key="21">
    <source>
        <dbReference type="Proteomes" id="UP000198588"/>
    </source>
</evidence>
<dbReference type="InterPro" id="IPR010997">
    <property type="entry name" value="HRDC-like_sf"/>
</dbReference>
<dbReference type="NCBIfam" id="TIGR01389">
    <property type="entry name" value="recQ"/>
    <property type="match status" value="1"/>
</dbReference>
<dbReference type="PROSITE" id="PS51192">
    <property type="entry name" value="HELICASE_ATP_BIND_1"/>
    <property type="match status" value="1"/>
</dbReference>
<dbReference type="InterPro" id="IPR036390">
    <property type="entry name" value="WH_DNA-bd_sf"/>
</dbReference>
<evidence type="ECO:0000256" key="1">
    <source>
        <dbReference type="ARBA" id="ARBA00001946"/>
    </source>
</evidence>
<comment type="cofactor">
    <cofactor evidence="1">
        <name>Mg(2+)</name>
        <dbReference type="ChEBI" id="CHEBI:18420"/>
    </cofactor>
</comment>
<dbReference type="InterPro" id="IPR014001">
    <property type="entry name" value="Helicase_ATP-bd"/>
</dbReference>
<dbReference type="FunFam" id="3.40.50.300:FF:000156">
    <property type="entry name" value="ATP-dependent DNA helicase recQ"/>
    <property type="match status" value="1"/>
</dbReference>
<dbReference type="InterPro" id="IPR001650">
    <property type="entry name" value="Helicase_C-like"/>
</dbReference>
<organism evidence="20 21">
    <name type="scientific">Mesorhizobium qingshengii</name>
    <dbReference type="NCBI Taxonomy" id="1165689"/>
    <lineage>
        <taxon>Bacteria</taxon>
        <taxon>Pseudomonadati</taxon>
        <taxon>Pseudomonadota</taxon>
        <taxon>Alphaproteobacteria</taxon>
        <taxon>Hyphomicrobiales</taxon>
        <taxon>Phyllobacteriaceae</taxon>
        <taxon>Mesorhizobium</taxon>
    </lineage>
</organism>
<reference evidence="20 21" key="1">
    <citation type="submission" date="2016-10" db="EMBL/GenBank/DDBJ databases">
        <authorList>
            <person name="de Groot N.N."/>
        </authorList>
    </citation>
    <scope>NUCLEOTIDE SEQUENCE [LARGE SCALE GENOMIC DNA]</scope>
    <source>
        <strain evidence="20 21">CGMCC 1.12097</strain>
    </source>
</reference>
<dbReference type="PANTHER" id="PTHR13710">
    <property type="entry name" value="DNA HELICASE RECQ FAMILY MEMBER"/>
    <property type="match status" value="1"/>
</dbReference>
<dbReference type="InterPro" id="IPR036388">
    <property type="entry name" value="WH-like_DNA-bd_sf"/>
</dbReference>
<comment type="catalytic activity">
    <reaction evidence="15">
        <text>Couples ATP hydrolysis with the unwinding of duplex DNA by translocating in the 3'-5' direction.</text>
        <dbReference type="EC" id="5.6.2.4"/>
    </reaction>
</comment>
<dbReference type="GO" id="GO:0009432">
    <property type="term" value="P:SOS response"/>
    <property type="evidence" value="ECO:0007669"/>
    <property type="project" value="UniProtKB-UniRule"/>
</dbReference>
<dbReference type="CDD" id="cd17920">
    <property type="entry name" value="DEXHc_RecQ"/>
    <property type="match status" value="1"/>
</dbReference>
<evidence type="ECO:0000256" key="15">
    <source>
        <dbReference type="ARBA" id="ARBA00034617"/>
    </source>
</evidence>
<keyword evidence="6" id="KW-0227">DNA damage</keyword>
<dbReference type="GO" id="GO:0030894">
    <property type="term" value="C:replisome"/>
    <property type="evidence" value="ECO:0007669"/>
    <property type="project" value="TreeGrafter"/>
</dbReference>
<evidence type="ECO:0000256" key="12">
    <source>
        <dbReference type="ARBA" id="ARBA00023172"/>
    </source>
</evidence>
<dbReference type="GO" id="GO:0043590">
    <property type="term" value="C:bacterial nucleoid"/>
    <property type="evidence" value="ECO:0007669"/>
    <property type="project" value="TreeGrafter"/>
</dbReference>
<feature type="domain" description="HRDC" evidence="17">
    <location>
        <begin position="538"/>
        <end position="617"/>
    </location>
</feature>
<dbReference type="Gene3D" id="3.40.50.300">
    <property type="entry name" value="P-loop containing nucleotide triphosphate hydrolases"/>
    <property type="match status" value="2"/>
</dbReference>
<keyword evidence="13" id="KW-0234">DNA repair</keyword>
<dbReference type="EC" id="5.6.2.4" evidence="16"/>
<evidence type="ECO:0000259" key="19">
    <source>
        <dbReference type="PROSITE" id="PS51194"/>
    </source>
</evidence>
<dbReference type="InterPro" id="IPR011545">
    <property type="entry name" value="DEAD/DEAH_box_helicase_dom"/>
</dbReference>
<dbReference type="GO" id="GO:0006260">
    <property type="term" value="P:DNA replication"/>
    <property type="evidence" value="ECO:0007669"/>
    <property type="project" value="InterPro"/>
</dbReference>
<evidence type="ECO:0000256" key="16">
    <source>
        <dbReference type="NCBIfam" id="TIGR01389"/>
    </source>
</evidence>
<dbReference type="InterPro" id="IPR032284">
    <property type="entry name" value="RecQ_Zn-bd"/>
</dbReference>
<dbReference type="GO" id="GO:0006281">
    <property type="term" value="P:DNA repair"/>
    <property type="evidence" value="ECO:0007669"/>
    <property type="project" value="UniProtKB-KW"/>
</dbReference>
<dbReference type="GO" id="GO:0005737">
    <property type="term" value="C:cytoplasm"/>
    <property type="evidence" value="ECO:0007669"/>
    <property type="project" value="TreeGrafter"/>
</dbReference>
<dbReference type="GO" id="GO:0046872">
    <property type="term" value="F:metal ion binding"/>
    <property type="evidence" value="ECO:0007669"/>
    <property type="project" value="UniProtKB-KW"/>
</dbReference>
<keyword evidence="11" id="KW-0238">DNA-binding</keyword>
<dbReference type="Proteomes" id="UP000198588">
    <property type="component" value="Unassembled WGS sequence"/>
</dbReference>
<proteinExistence type="inferred from homology"/>
<evidence type="ECO:0000256" key="10">
    <source>
        <dbReference type="ARBA" id="ARBA00022840"/>
    </source>
</evidence>
<dbReference type="InterPro" id="IPR002121">
    <property type="entry name" value="HRDC_dom"/>
</dbReference>
<evidence type="ECO:0000256" key="13">
    <source>
        <dbReference type="ARBA" id="ARBA00023204"/>
    </source>
</evidence>
<dbReference type="SMART" id="SM00487">
    <property type="entry name" value="DEXDc"/>
    <property type="match status" value="1"/>
</dbReference>
<dbReference type="AlphaFoldDB" id="A0A1G5WAH6"/>
<dbReference type="Pfam" id="PF00570">
    <property type="entry name" value="HRDC"/>
    <property type="match status" value="1"/>
</dbReference>
<keyword evidence="5" id="KW-0547">Nucleotide-binding</keyword>
<keyword evidence="4" id="KW-0479">Metal-binding</keyword>
<dbReference type="Pfam" id="PF00271">
    <property type="entry name" value="Helicase_C"/>
    <property type="match status" value="1"/>
</dbReference>
<evidence type="ECO:0000256" key="11">
    <source>
        <dbReference type="ARBA" id="ARBA00023125"/>
    </source>
</evidence>
<keyword evidence="8 20" id="KW-0347">Helicase</keyword>
<feature type="domain" description="Helicase ATP-binding" evidence="18">
    <location>
        <begin position="38"/>
        <end position="206"/>
    </location>
</feature>
<gene>
    <name evidence="20" type="ORF">SAMN02927914_01322</name>
</gene>
<dbReference type="InterPro" id="IPR004589">
    <property type="entry name" value="DNA_helicase_ATP-dep_RecQ"/>
</dbReference>
<dbReference type="PROSITE" id="PS51194">
    <property type="entry name" value="HELICASE_CTER"/>
    <property type="match status" value="1"/>
</dbReference>
<dbReference type="InterPro" id="IPR044876">
    <property type="entry name" value="HRDC_dom_sf"/>
</dbReference>
<protein>
    <recommendedName>
        <fullName evidence="16">DNA helicase RecQ</fullName>
        <ecNumber evidence="16">5.6.2.4</ecNumber>
    </recommendedName>
</protein>
<keyword evidence="12" id="KW-0233">DNA recombination</keyword>
<evidence type="ECO:0000259" key="17">
    <source>
        <dbReference type="PROSITE" id="PS50967"/>
    </source>
</evidence>
<dbReference type="SUPFAM" id="SSF52540">
    <property type="entry name" value="P-loop containing nucleoside triphosphate hydrolases"/>
    <property type="match status" value="1"/>
</dbReference>
<sequence>MMQAPAAVIAIDEQDPKRRVLKDVFGFDDFRPGQADVMEALLAGRHVLAVMPTGAGKSLCYQVPALVLGGLTIVVSPLVALMQDQVAALRLAGVAADTINSSIDRDANIAAWRRVASGQTRLLYLAPERLMTERMLEALARLDVRLIAVDEAHCISQWGPAFRREYEDLSRLRDIFPEVPIIALTATADESTRTDIEARLFAERVETLVLGFDRPNIKLAIEAKQDGKRQLLNFVGRHAGRSGIVYCLSRKKTEETAAFLEKNGVTALAYHAGMSKDARDANQNAFMTLSGVVMVATIAFGMGIDKPDVAFVFHTDMPGSLEAYYQEIGRAGRDGREAEAHMLFGLGDIRMRRLFIDDEEASAEHKRRSHRRLDTLIGYCETAQCRRQVLLGYFGEEAQPCGNCDNCLDQAPRADGGPEARIILAAIAQSGERFGAGHVIDILLGHETEKVLARSHQRLASFGSGVAHKKDFWLSLIRQLAAGGFLAPDAAGHGGLAISDGGHALDRGEVPFHYRIEVRSRALRGKMRSAQGSAADAEGVDASLLTTLKALRLRLAKERQVPAYVVFSDRTLIDMAERCPRDLDAFAEVNGVGAAKLKEFGQVFLSAIAAHLSDGSV</sequence>
<dbReference type="Pfam" id="PF09382">
    <property type="entry name" value="RQC"/>
    <property type="match status" value="1"/>
</dbReference>
<evidence type="ECO:0000256" key="8">
    <source>
        <dbReference type="ARBA" id="ARBA00022806"/>
    </source>
</evidence>
<name>A0A1G5WAH6_9HYPH</name>
<feature type="domain" description="Helicase C-terminal" evidence="19">
    <location>
        <begin position="227"/>
        <end position="377"/>
    </location>
</feature>
<dbReference type="GO" id="GO:0043138">
    <property type="term" value="F:3'-5' DNA helicase activity"/>
    <property type="evidence" value="ECO:0007669"/>
    <property type="project" value="UniProtKB-EC"/>
</dbReference>
<evidence type="ECO:0000259" key="18">
    <source>
        <dbReference type="PROSITE" id="PS51192"/>
    </source>
</evidence>
<dbReference type="SUPFAM" id="SSF47819">
    <property type="entry name" value="HRDC-like"/>
    <property type="match status" value="1"/>
</dbReference>
<dbReference type="SMART" id="SM00341">
    <property type="entry name" value="HRDC"/>
    <property type="match status" value="1"/>
</dbReference>
<comment type="cofactor">
    <cofactor evidence="2">
        <name>Zn(2+)</name>
        <dbReference type="ChEBI" id="CHEBI:29105"/>
    </cofactor>
</comment>
<evidence type="ECO:0000256" key="2">
    <source>
        <dbReference type="ARBA" id="ARBA00001947"/>
    </source>
</evidence>
<dbReference type="GO" id="GO:0006310">
    <property type="term" value="P:DNA recombination"/>
    <property type="evidence" value="ECO:0007669"/>
    <property type="project" value="UniProtKB-UniRule"/>
</dbReference>
<dbReference type="SMART" id="SM00490">
    <property type="entry name" value="HELICc"/>
    <property type="match status" value="1"/>
</dbReference>
<dbReference type="STRING" id="1165689.SAMN02927914_01322"/>
<keyword evidence="9" id="KW-0862">Zinc</keyword>
<evidence type="ECO:0000256" key="4">
    <source>
        <dbReference type="ARBA" id="ARBA00022723"/>
    </source>
</evidence>